<evidence type="ECO:0000256" key="1">
    <source>
        <dbReference type="SAM" id="Phobius"/>
    </source>
</evidence>
<dbReference type="RefSeq" id="WP_166104399.1">
    <property type="nucleotide sequence ID" value="NZ_BMMY01000009.1"/>
</dbReference>
<feature type="transmembrane region" description="Helical" evidence="1">
    <location>
        <begin position="143"/>
        <end position="172"/>
    </location>
</feature>
<evidence type="ECO:0000313" key="3">
    <source>
        <dbReference type="Proteomes" id="UP000515976"/>
    </source>
</evidence>
<feature type="transmembrane region" description="Helical" evidence="1">
    <location>
        <begin position="12"/>
        <end position="30"/>
    </location>
</feature>
<protein>
    <recommendedName>
        <fullName evidence="4">Aromatic ring-opening dioxygenase LigA</fullName>
    </recommendedName>
</protein>
<gene>
    <name evidence="2" type="ORF">H9L10_07425</name>
</gene>
<keyword evidence="1" id="KW-0812">Transmembrane</keyword>
<name>A0A7G9R578_9MICO</name>
<accession>A0A7G9R578</accession>
<evidence type="ECO:0008006" key="4">
    <source>
        <dbReference type="Google" id="ProtNLM"/>
    </source>
</evidence>
<keyword evidence="1" id="KW-0472">Membrane</keyword>
<proteinExistence type="predicted"/>
<dbReference type="AlphaFoldDB" id="A0A7G9R578"/>
<dbReference type="Proteomes" id="UP000515976">
    <property type="component" value="Chromosome"/>
</dbReference>
<keyword evidence="1" id="KW-1133">Transmembrane helix</keyword>
<dbReference type="EMBL" id="CP060712">
    <property type="protein sequence ID" value="QNN50753.1"/>
    <property type="molecule type" value="Genomic_DNA"/>
</dbReference>
<organism evidence="2 3">
    <name type="scientific">Phycicoccus endophyticus</name>
    <dbReference type="NCBI Taxonomy" id="1690220"/>
    <lineage>
        <taxon>Bacteria</taxon>
        <taxon>Bacillati</taxon>
        <taxon>Actinomycetota</taxon>
        <taxon>Actinomycetes</taxon>
        <taxon>Micrococcales</taxon>
        <taxon>Intrasporangiaceae</taxon>
        <taxon>Phycicoccus</taxon>
    </lineage>
</organism>
<reference evidence="2 3" key="1">
    <citation type="submission" date="2020-08" db="EMBL/GenBank/DDBJ databases">
        <title>Genome sequence of Phycicoccus endophyticus JCM 31784T.</title>
        <authorList>
            <person name="Hyun D.-W."/>
            <person name="Bae J.-W."/>
        </authorList>
    </citation>
    <scope>NUCLEOTIDE SEQUENCE [LARGE SCALE GENOMIC DNA]</scope>
    <source>
        <strain evidence="2 3">JCM 31784</strain>
    </source>
</reference>
<keyword evidence="3" id="KW-1185">Reference proteome</keyword>
<sequence>MRSAFDKLISWTGLIIAAILLVAGGLLTWASTFATSTVHDQLAAQEITMPEGDQLTTDEMKDHLSQYAGQELTTGAQAKAYADYYIQAHMDESSGGKSYSEISGEYMAAVASDPTAEATQDLGQLRQTLFMGTTLRGMLLNAYAFGTIGLIAMWAAIAAFVGAAVMLVLGILGLRHASKVNSTDYPAAERIPASA</sequence>
<dbReference type="KEGG" id="pei:H9L10_07425"/>
<evidence type="ECO:0000313" key="2">
    <source>
        <dbReference type="EMBL" id="QNN50753.1"/>
    </source>
</evidence>